<dbReference type="EMBL" id="BTSY01000006">
    <property type="protein sequence ID" value="GMT31312.1"/>
    <property type="molecule type" value="Genomic_DNA"/>
</dbReference>
<dbReference type="Proteomes" id="UP001432322">
    <property type="component" value="Unassembled WGS sequence"/>
</dbReference>
<feature type="non-terminal residue" evidence="1">
    <location>
        <position position="234"/>
    </location>
</feature>
<dbReference type="PANTHER" id="PTHR39385">
    <property type="entry name" value="PROTEIN CBG20422"/>
    <property type="match status" value="1"/>
</dbReference>
<keyword evidence="2" id="KW-1185">Reference proteome</keyword>
<name>A0AAV5WHE3_9BILA</name>
<protein>
    <submittedName>
        <fullName evidence="1">Uncharacterized protein</fullName>
    </submittedName>
</protein>
<organism evidence="1 2">
    <name type="scientific">Pristionchus fissidentatus</name>
    <dbReference type="NCBI Taxonomy" id="1538716"/>
    <lineage>
        <taxon>Eukaryota</taxon>
        <taxon>Metazoa</taxon>
        <taxon>Ecdysozoa</taxon>
        <taxon>Nematoda</taxon>
        <taxon>Chromadorea</taxon>
        <taxon>Rhabditida</taxon>
        <taxon>Rhabditina</taxon>
        <taxon>Diplogasteromorpha</taxon>
        <taxon>Diplogasteroidea</taxon>
        <taxon>Neodiplogasteridae</taxon>
        <taxon>Pristionchus</taxon>
    </lineage>
</organism>
<accession>A0AAV5WHE3</accession>
<comment type="caution">
    <text evidence="1">The sequence shown here is derived from an EMBL/GenBank/DDBJ whole genome shotgun (WGS) entry which is preliminary data.</text>
</comment>
<sequence>DATDRCKDSVTYNLADMDNVLSFDGQATCSKYEKIYQFNPDPKSKSGHLLTMSSISGRSYLNFAYSEFTLDSNGTIDRIVFRPAADYAGTKTWFAPETGILVNFTRNGGYSNYESYSFASTISETAAHHHCPFPFIDLQPGAPVVLQETFILYRCDALITAPDGFEVRLDHILDTTANHEMTIKVYDVDSEKHFRWYSYPVEETMLGSGPIRIEIDSRSDFSHQVEIQLSAVEL</sequence>
<evidence type="ECO:0000313" key="1">
    <source>
        <dbReference type="EMBL" id="GMT31312.1"/>
    </source>
</evidence>
<proteinExistence type="predicted"/>
<dbReference type="PANTHER" id="PTHR39385:SF4">
    <property type="entry name" value="CUB DOMAIN-CONTAINING PROTEIN"/>
    <property type="match status" value="1"/>
</dbReference>
<gene>
    <name evidence="1" type="ORF">PFISCL1PPCAC_22609</name>
</gene>
<dbReference type="AlphaFoldDB" id="A0AAV5WHE3"/>
<reference evidence="1" key="1">
    <citation type="submission" date="2023-10" db="EMBL/GenBank/DDBJ databases">
        <title>Genome assembly of Pristionchus species.</title>
        <authorList>
            <person name="Yoshida K."/>
            <person name="Sommer R.J."/>
        </authorList>
    </citation>
    <scope>NUCLEOTIDE SEQUENCE</scope>
    <source>
        <strain evidence="1">RS5133</strain>
    </source>
</reference>
<evidence type="ECO:0000313" key="2">
    <source>
        <dbReference type="Proteomes" id="UP001432322"/>
    </source>
</evidence>
<feature type="non-terminal residue" evidence="1">
    <location>
        <position position="1"/>
    </location>
</feature>